<dbReference type="GO" id="GO:0006508">
    <property type="term" value="P:proteolysis"/>
    <property type="evidence" value="ECO:0007669"/>
    <property type="project" value="UniProtKB-KW"/>
</dbReference>
<dbReference type="Pfam" id="PF02902">
    <property type="entry name" value="Peptidase_C48"/>
    <property type="match status" value="1"/>
</dbReference>
<keyword evidence="3" id="KW-0378">Hydrolase</keyword>
<evidence type="ECO:0000313" key="6">
    <source>
        <dbReference type="EMBL" id="KAF2606462.1"/>
    </source>
</evidence>
<name>A0A8S9LJ23_BRACR</name>
<evidence type="ECO:0000256" key="2">
    <source>
        <dbReference type="ARBA" id="ARBA00022670"/>
    </source>
</evidence>
<evidence type="ECO:0000313" key="7">
    <source>
        <dbReference type="Proteomes" id="UP000712281"/>
    </source>
</evidence>
<keyword evidence="2" id="KW-0645">Protease</keyword>
<dbReference type="AlphaFoldDB" id="A0A8S9LJ23"/>
<dbReference type="SUPFAM" id="SSF54001">
    <property type="entry name" value="Cysteine proteinases"/>
    <property type="match status" value="1"/>
</dbReference>
<evidence type="ECO:0000259" key="5">
    <source>
        <dbReference type="Pfam" id="PF02902"/>
    </source>
</evidence>
<comment type="caution">
    <text evidence="6">The sequence shown here is derived from an EMBL/GenBank/DDBJ whole genome shotgun (WGS) entry which is preliminary data.</text>
</comment>
<dbReference type="Gene3D" id="3.40.395.10">
    <property type="entry name" value="Adenoviral Proteinase, Chain A"/>
    <property type="match status" value="1"/>
</dbReference>
<reference evidence="6" key="1">
    <citation type="submission" date="2019-12" db="EMBL/GenBank/DDBJ databases">
        <title>Genome sequencing and annotation of Brassica cretica.</title>
        <authorList>
            <person name="Studholme D.J."/>
            <person name="Sarris P.F."/>
        </authorList>
    </citation>
    <scope>NUCLEOTIDE SEQUENCE</scope>
    <source>
        <strain evidence="6">PFS-001/15</strain>
        <tissue evidence="6">Leaf</tissue>
    </source>
</reference>
<sequence>MKGSLPDSGVGRGLSLMFQKHRRTHTDDSSDARLRKKEKHIFKWVNEALFDEIHRMDDQATIAEEIEDLRSYMKKTIEEEVMKQKNSLHEVHTDDDVLDFLKNLSQSSNYVDKGTQESLQDATRNLSQTSHVKGFDPSQKFKDEPPAEWVTPLSSFKPPDWGPPTLKDEELLEDQVHDSDHSLVFVPEDSWAKLIEWSSNFQEIDAMMYLFTERTTLRRWEPIKVAFLSCMFSNQMKNSFEEFQKEKKKFKVSELLHRYGIEVFDCEGLKYNKEVEPFAFLFSRIVKFVQSSKSRQQLKVKQYTVSYAPMPYLLNKSSSDCGVYVLKHIEYHLLGLDFSLVNDNNIREALQKIAYDLWEAANDPELILRMAQYTHPKTITNHLVELE</sequence>
<gene>
    <name evidence="6" type="ORF">F2Q68_00044723</name>
</gene>
<organism evidence="6 7">
    <name type="scientific">Brassica cretica</name>
    <name type="common">Mustard</name>
    <dbReference type="NCBI Taxonomy" id="69181"/>
    <lineage>
        <taxon>Eukaryota</taxon>
        <taxon>Viridiplantae</taxon>
        <taxon>Streptophyta</taxon>
        <taxon>Embryophyta</taxon>
        <taxon>Tracheophyta</taxon>
        <taxon>Spermatophyta</taxon>
        <taxon>Magnoliopsida</taxon>
        <taxon>eudicotyledons</taxon>
        <taxon>Gunneridae</taxon>
        <taxon>Pentapetalae</taxon>
        <taxon>rosids</taxon>
        <taxon>malvids</taxon>
        <taxon>Brassicales</taxon>
        <taxon>Brassicaceae</taxon>
        <taxon>Brassiceae</taxon>
        <taxon>Brassica</taxon>
    </lineage>
</organism>
<dbReference type="EMBL" id="QGKW02000276">
    <property type="protein sequence ID" value="KAF2606462.1"/>
    <property type="molecule type" value="Genomic_DNA"/>
</dbReference>
<feature type="domain" description="Ubiquitin-like protease family profile" evidence="5">
    <location>
        <begin position="261"/>
        <end position="356"/>
    </location>
</feature>
<protein>
    <recommendedName>
        <fullName evidence="5">Ubiquitin-like protease family profile domain-containing protein</fullName>
    </recommendedName>
</protein>
<evidence type="ECO:0000256" key="1">
    <source>
        <dbReference type="ARBA" id="ARBA00005234"/>
    </source>
</evidence>
<comment type="similarity">
    <text evidence="1">Belongs to the peptidase C48 family.</text>
</comment>
<proteinExistence type="inferred from homology"/>
<dbReference type="GO" id="GO:0008234">
    <property type="term" value="F:cysteine-type peptidase activity"/>
    <property type="evidence" value="ECO:0007669"/>
    <property type="project" value="InterPro"/>
</dbReference>
<evidence type="ECO:0000256" key="4">
    <source>
        <dbReference type="SAM" id="MobiDB-lite"/>
    </source>
</evidence>
<dbReference type="Proteomes" id="UP000712281">
    <property type="component" value="Unassembled WGS sequence"/>
</dbReference>
<evidence type="ECO:0000256" key="3">
    <source>
        <dbReference type="ARBA" id="ARBA00022801"/>
    </source>
</evidence>
<dbReference type="InterPro" id="IPR003653">
    <property type="entry name" value="Peptidase_C48_C"/>
</dbReference>
<accession>A0A8S9LJ23</accession>
<dbReference type="InterPro" id="IPR038765">
    <property type="entry name" value="Papain-like_cys_pep_sf"/>
</dbReference>
<feature type="region of interest" description="Disordered" evidence="4">
    <location>
        <begin position="126"/>
        <end position="146"/>
    </location>
</feature>